<name>A0A939FLE3_9ACTN</name>
<comment type="caution">
    <text evidence="1">The sequence shown here is derived from an EMBL/GenBank/DDBJ whole genome shotgun (WGS) entry which is preliminary data.</text>
</comment>
<dbReference type="Proteomes" id="UP000664781">
    <property type="component" value="Unassembled WGS sequence"/>
</dbReference>
<organism evidence="1 2">
    <name type="scientific">Streptomyces triculaminicus</name>
    <dbReference type="NCBI Taxonomy" id="2816232"/>
    <lineage>
        <taxon>Bacteria</taxon>
        <taxon>Bacillati</taxon>
        <taxon>Actinomycetota</taxon>
        <taxon>Actinomycetes</taxon>
        <taxon>Kitasatosporales</taxon>
        <taxon>Streptomycetaceae</taxon>
        <taxon>Streptomyces</taxon>
    </lineage>
</organism>
<dbReference type="AlphaFoldDB" id="A0A939FLE3"/>
<keyword evidence="2" id="KW-1185">Reference proteome</keyword>
<sequence>MTTAPAQPPRDRALGRGLEALIPSAGVSPANVATALVALLRTVEVPAGLLEAAAAALDAAVAGPLDERGRESAAAVTELLRKAVDEAAG</sequence>
<gene>
    <name evidence="1" type="ORF">J1792_16500</name>
</gene>
<reference evidence="1" key="1">
    <citation type="submission" date="2021-03" db="EMBL/GenBank/DDBJ databases">
        <title>Streptomyces strains.</title>
        <authorList>
            <person name="Lund M.B."/>
            <person name="Toerring T."/>
        </authorList>
    </citation>
    <scope>NUCLEOTIDE SEQUENCE</scope>
    <source>
        <strain evidence="1">JCM 4242</strain>
    </source>
</reference>
<dbReference type="EMBL" id="JAFMOF010000002">
    <property type="protein sequence ID" value="MBO0654316.1"/>
    <property type="molecule type" value="Genomic_DNA"/>
</dbReference>
<protein>
    <submittedName>
        <fullName evidence="1">Uncharacterized protein</fullName>
    </submittedName>
</protein>
<evidence type="ECO:0000313" key="1">
    <source>
        <dbReference type="EMBL" id="MBO0654316.1"/>
    </source>
</evidence>
<proteinExistence type="predicted"/>
<evidence type="ECO:0000313" key="2">
    <source>
        <dbReference type="Proteomes" id="UP000664781"/>
    </source>
</evidence>
<dbReference type="RefSeq" id="WP_207247578.1">
    <property type="nucleotide sequence ID" value="NZ_JAFMOF010000002.1"/>
</dbReference>
<accession>A0A939FLE3</accession>